<dbReference type="SUPFAM" id="SSF88723">
    <property type="entry name" value="PIN domain-like"/>
    <property type="match status" value="1"/>
</dbReference>
<feature type="region of interest" description="Disordered" evidence="1">
    <location>
        <begin position="68"/>
        <end position="98"/>
    </location>
</feature>
<reference evidence="4 5" key="1">
    <citation type="journal article" date="2018" name="Plant J.">
        <title>Genome sequences of Chlorella sorokiniana UTEX 1602 and Micractinium conductrix SAG 241.80: implications to maltose excretion by a green alga.</title>
        <authorList>
            <person name="Arriola M.B."/>
            <person name="Velmurugan N."/>
            <person name="Zhang Y."/>
            <person name="Plunkett M.H."/>
            <person name="Hondzo H."/>
            <person name="Barney B.M."/>
        </authorList>
    </citation>
    <scope>NUCLEOTIDE SEQUENCE [LARGE SCALE GENOMIC DNA]</scope>
    <source>
        <strain evidence="5">UTEX 1602</strain>
    </source>
</reference>
<feature type="compositionally biased region" description="Low complexity" evidence="1">
    <location>
        <begin position="531"/>
        <end position="544"/>
    </location>
</feature>
<evidence type="ECO:0000313" key="5">
    <source>
        <dbReference type="Proteomes" id="UP000239899"/>
    </source>
</evidence>
<evidence type="ECO:0000259" key="3">
    <source>
        <dbReference type="SMART" id="SM01066"/>
    </source>
</evidence>
<dbReference type="Gene3D" id="3.40.50.1010">
    <property type="entry name" value="5'-nuclease"/>
    <property type="match status" value="1"/>
</dbReference>
<comment type="caution">
    <text evidence="4">The sequence shown here is derived from an EMBL/GenBank/DDBJ whole genome shotgun (WGS) entry which is preliminary data.</text>
</comment>
<sequence>MPSSWSPALPFDRAVGADSLAHAHVAGGGPFAMLCRASLQATPLQVGGRRRRSVARRPFVARCEFQPNERRSPAAAEEGVAAQTTAARSNGVPQTANGSASVAVNGNGLGSAVDVQAALAEQLNGFQLNGSRPHSDDAQAASLGGSAAATAAGTATASSAVEEELAGEPYSLVQRLPLAGGTLELIRLEGTRRLRVWLPPGYQREEAARRPLPLLLLHDGQNLFFDKESFSGRSWGAAETAATLIASGQLPPFIVAGIDHAGPLRSFDYLPYKPGTGPGGFRADAAKWPGGGVAAYMARVVDEILPWLTRHYGAASDPEHIALGGSSFGGICTLWAAMHYPGRFGAALVESPSLWFADERFLKEDLQQYEGTWPHRMYLAMGSKEFTGTRGPEAAATGAEYDRLLVGYCKQLAALLGSRGLGADRLKWEIGEGAAHTEAAWAERLPHALPFLLQHWWASAAQRHSSDLFFTSPGKLQAGQPAVLFVQKARSDSLAGSPGPLRANIGFNGWSLGSAELQLQPAPQLEIAASAAEGGSGVASSDSSGSGGSGSSSTQEPAWWCASFTVPEEAYEMQFVLTDGRGKWDNNAGNDFYLRCKLWPSALHPASQSPEQMVAAAQAAVEGPADGQAARNSSKLFFTAPETLVAGAPAVLYLNRARSGPLHDKPNVRAHLGFNHWAGAGCDLQLLPTSLQRGPGVDWWATQPFQVPEDSFDLSFAFTDGHGCWDNNDGLNFSLPVLQPAQGKQRAQPRTIASVEVVDHAGGKLHIIQLSRGAGSDRQSKEARWTEEKMLRVWTPAGWTKEGAPPGGWPVLWMNDGQNMFEDHLAHQGAAWNVGYCAAHLIGSGVLPPFVVAAVDSAGPMRSLNLLPYKPGTGQGGFRGDAERWPGGGCDAYLRRLQQDLMPLVQTEFNTSVDPSKTAFGGGSFAGVTALYAAMHCPHVFGAVLAESPSLWIAEGKFLEDDLKHYRGPLPERIFIGCGTKEYSATRDHERPDVDAYLLHQYCEAAAALEAAGMRGPQRLRFLVEEEAGHHEKAWAWRLSGALTFLLSPWAGGKAFDSCEKTGAERPGVEKWAAASPPAMPGGRAVSRIGGAPANASLRIKLSGGYALYEPLGAPALEPYYEPCDACGKRRAPAAAAPPPADAPLALASLVESMAAEAASLQRQLGRLTMSDGAGADGKAGLAASGGSAGAAPAASASAATSQAATAVAKAADVESQLAALSSKLGQLTLCLQTMQPAAAAAGSEAGQGDRSSDSEAGRFYIVFDTNVFMDHSRMIKHDCWKTIVASGSSTTRILVPLEVVRELDGIKKCFFRGFWAQRAIRRLEGMQGHPALRGQREDERYRGLLRRNDDGILDCCLLFRSRGAQVQICSKDVNLRVRARTEGIPCCLPADVLPLLRDRLDLEALRSVKPAS</sequence>
<evidence type="ECO:0000313" key="4">
    <source>
        <dbReference type="EMBL" id="PRW58929.1"/>
    </source>
</evidence>
<evidence type="ECO:0000259" key="2">
    <source>
        <dbReference type="SMART" id="SM00670"/>
    </source>
</evidence>
<dbReference type="EMBL" id="LHPG02000004">
    <property type="protein sequence ID" value="PRW58929.1"/>
    <property type="molecule type" value="Genomic_DNA"/>
</dbReference>
<dbReference type="SMART" id="SM00670">
    <property type="entry name" value="PINc"/>
    <property type="match status" value="1"/>
</dbReference>
<dbReference type="OrthoDB" id="2017974at2759"/>
<dbReference type="InterPro" id="IPR005085">
    <property type="entry name" value="CBM25"/>
</dbReference>
<dbReference type="PANTHER" id="PTHR48098">
    <property type="entry name" value="ENTEROCHELIN ESTERASE-RELATED"/>
    <property type="match status" value="1"/>
</dbReference>
<feature type="domain" description="Carbohydrate binding module family 25" evidence="3">
    <location>
        <begin position="479"/>
        <end position="597"/>
    </location>
</feature>
<feature type="domain" description="Carbohydrate binding module family 25" evidence="3">
    <location>
        <begin position="647"/>
        <end position="738"/>
    </location>
</feature>
<dbReference type="SMART" id="SM01066">
    <property type="entry name" value="CBM_25"/>
    <property type="match status" value="2"/>
</dbReference>
<gene>
    <name evidence="4" type="ORF">C2E21_2673</name>
</gene>
<dbReference type="SUPFAM" id="SSF53474">
    <property type="entry name" value="alpha/beta-Hydrolases"/>
    <property type="match status" value="2"/>
</dbReference>
<dbReference type="InterPro" id="IPR002716">
    <property type="entry name" value="PIN_dom"/>
</dbReference>
<dbReference type="Pfam" id="PF00756">
    <property type="entry name" value="Esterase"/>
    <property type="match status" value="2"/>
</dbReference>
<protein>
    <submittedName>
        <fullName evidence="4">Esterase</fullName>
    </submittedName>
</protein>
<organism evidence="4 5">
    <name type="scientific">Chlorella sorokiniana</name>
    <name type="common">Freshwater green alga</name>
    <dbReference type="NCBI Taxonomy" id="3076"/>
    <lineage>
        <taxon>Eukaryota</taxon>
        <taxon>Viridiplantae</taxon>
        <taxon>Chlorophyta</taxon>
        <taxon>core chlorophytes</taxon>
        <taxon>Trebouxiophyceae</taxon>
        <taxon>Chlorellales</taxon>
        <taxon>Chlorellaceae</taxon>
        <taxon>Chlorella clade</taxon>
        <taxon>Chlorella</taxon>
    </lineage>
</organism>
<proteinExistence type="predicted"/>
<dbReference type="InterPro" id="IPR000801">
    <property type="entry name" value="Esterase-like"/>
</dbReference>
<dbReference type="Gene3D" id="3.40.50.1820">
    <property type="entry name" value="alpha/beta hydrolase"/>
    <property type="match status" value="2"/>
</dbReference>
<dbReference type="PANTHER" id="PTHR48098:SF6">
    <property type="entry name" value="FERRI-BACILLIBACTIN ESTERASE BESA"/>
    <property type="match status" value="1"/>
</dbReference>
<dbReference type="Gene3D" id="2.60.40.10">
    <property type="entry name" value="Immunoglobulins"/>
    <property type="match status" value="2"/>
</dbReference>
<name>A0A2P6TXY1_CHLSO</name>
<dbReference type="InterPro" id="IPR050583">
    <property type="entry name" value="Mycobacterial_A85_antigen"/>
</dbReference>
<dbReference type="GO" id="GO:2001070">
    <property type="term" value="F:starch binding"/>
    <property type="evidence" value="ECO:0007669"/>
    <property type="project" value="InterPro"/>
</dbReference>
<feature type="region of interest" description="Disordered" evidence="1">
    <location>
        <begin position="531"/>
        <end position="556"/>
    </location>
</feature>
<dbReference type="Pfam" id="PF13638">
    <property type="entry name" value="PIN_4"/>
    <property type="match status" value="1"/>
</dbReference>
<accession>A0A2P6TXY1</accession>
<dbReference type="Proteomes" id="UP000239899">
    <property type="component" value="Unassembled WGS sequence"/>
</dbReference>
<dbReference type="InterPro" id="IPR029058">
    <property type="entry name" value="AB_hydrolase_fold"/>
</dbReference>
<feature type="domain" description="PIN" evidence="2">
    <location>
        <begin position="1260"/>
        <end position="1378"/>
    </location>
</feature>
<feature type="compositionally biased region" description="Polar residues" evidence="1">
    <location>
        <begin position="82"/>
        <end position="98"/>
    </location>
</feature>
<dbReference type="InterPro" id="IPR013783">
    <property type="entry name" value="Ig-like_fold"/>
</dbReference>
<evidence type="ECO:0000256" key="1">
    <source>
        <dbReference type="SAM" id="MobiDB-lite"/>
    </source>
</evidence>
<keyword evidence="5" id="KW-1185">Reference proteome</keyword>
<dbReference type="InterPro" id="IPR029060">
    <property type="entry name" value="PIN-like_dom_sf"/>
</dbReference>